<name>X1FH44_9ZZZZ</name>
<sequence>MFETLTLFAAIAVVIYLVGIPLGVLVVLPEGQQRSGSIGGTVWSRNRFGAYARNRSVPVNPNTDRQVGVRNIVKALTIAWQNVLTQ</sequence>
<keyword evidence="1" id="KW-1133">Transmembrane helix</keyword>
<reference evidence="2" key="1">
    <citation type="journal article" date="2014" name="Front. Microbiol.">
        <title>High frequency of phylogenetically diverse reductive dehalogenase-homologous genes in deep subseafloor sedimentary metagenomes.</title>
        <authorList>
            <person name="Kawai M."/>
            <person name="Futagami T."/>
            <person name="Toyoda A."/>
            <person name="Takaki Y."/>
            <person name="Nishi S."/>
            <person name="Hori S."/>
            <person name="Arai W."/>
            <person name="Tsubouchi T."/>
            <person name="Morono Y."/>
            <person name="Uchiyama I."/>
            <person name="Ito T."/>
            <person name="Fujiyama A."/>
            <person name="Inagaki F."/>
            <person name="Takami H."/>
        </authorList>
    </citation>
    <scope>NUCLEOTIDE SEQUENCE</scope>
    <source>
        <strain evidence="2">Expedition CK06-06</strain>
    </source>
</reference>
<proteinExistence type="predicted"/>
<evidence type="ECO:0000313" key="2">
    <source>
        <dbReference type="EMBL" id="GAH31850.1"/>
    </source>
</evidence>
<feature type="transmembrane region" description="Helical" evidence="1">
    <location>
        <begin position="6"/>
        <end position="28"/>
    </location>
</feature>
<keyword evidence="1" id="KW-0472">Membrane</keyword>
<feature type="non-terminal residue" evidence="2">
    <location>
        <position position="86"/>
    </location>
</feature>
<dbReference type="AlphaFoldDB" id="X1FH44"/>
<protein>
    <submittedName>
        <fullName evidence="2">Uncharacterized protein</fullName>
    </submittedName>
</protein>
<comment type="caution">
    <text evidence="2">The sequence shown here is derived from an EMBL/GenBank/DDBJ whole genome shotgun (WGS) entry which is preliminary data.</text>
</comment>
<evidence type="ECO:0000256" key="1">
    <source>
        <dbReference type="SAM" id="Phobius"/>
    </source>
</evidence>
<gene>
    <name evidence="2" type="ORF">S03H2_23592</name>
</gene>
<keyword evidence="1" id="KW-0812">Transmembrane</keyword>
<organism evidence="2">
    <name type="scientific">marine sediment metagenome</name>
    <dbReference type="NCBI Taxonomy" id="412755"/>
    <lineage>
        <taxon>unclassified sequences</taxon>
        <taxon>metagenomes</taxon>
        <taxon>ecological metagenomes</taxon>
    </lineage>
</organism>
<dbReference type="EMBL" id="BARU01012921">
    <property type="protein sequence ID" value="GAH31850.1"/>
    <property type="molecule type" value="Genomic_DNA"/>
</dbReference>
<accession>X1FH44</accession>